<dbReference type="Gene3D" id="3.90.580.10">
    <property type="entry name" value="Zinc finger, CHC2-type domain"/>
    <property type="match status" value="1"/>
</dbReference>
<dbReference type="SMART" id="SM00493">
    <property type="entry name" value="TOPRIM"/>
    <property type="match status" value="1"/>
</dbReference>
<evidence type="ECO:0000313" key="14">
    <source>
        <dbReference type="EMBL" id="CAB4880085.1"/>
    </source>
</evidence>
<dbReference type="GO" id="GO:1990077">
    <property type="term" value="C:primosome complex"/>
    <property type="evidence" value="ECO:0007669"/>
    <property type="project" value="UniProtKB-KW"/>
</dbReference>
<evidence type="ECO:0000256" key="12">
    <source>
        <dbReference type="ARBA" id="ARBA00023163"/>
    </source>
</evidence>
<dbReference type="InterPro" id="IPR013173">
    <property type="entry name" value="DNA_primase_DnaG_DnaB-bd_dom"/>
</dbReference>
<evidence type="ECO:0000259" key="13">
    <source>
        <dbReference type="PROSITE" id="PS50880"/>
    </source>
</evidence>
<dbReference type="InterPro" id="IPR050219">
    <property type="entry name" value="DnaG_primase"/>
</dbReference>
<keyword evidence="10" id="KW-0460">Magnesium</keyword>
<evidence type="ECO:0000256" key="7">
    <source>
        <dbReference type="ARBA" id="ARBA00022723"/>
    </source>
</evidence>
<dbReference type="Pfam" id="PF13662">
    <property type="entry name" value="Toprim_4"/>
    <property type="match status" value="1"/>
</dbReference>
<dbReference type="InterPro" id="IPR006295">
    <property type="entry name" value="DNA_primase_DnaG"/>
</dbReference>
<dbReference type="Gene3D" id="3.40.1360.10">
    <property type="match status" value="1"/>
</dbReference>
<keyword evidence="6" id="KW-0235">DNA replication</keyword>
<dbReference type="InterPro" id="IPR037068">
    <property type="entry name" value="DNA_primase_core_N_sf"/>
</dbReference>
<evidence type="ECO:0000256" key="1">
    <source>
        <dbReference type="ARBA" id="ARBA00001947"/>
    </source>
</evidence>
<dbReference type="Pfam" id="PF08275">
    <property type="entry name" value="DNAG_N"/>
    <property type="match status" value="1"/>
</dbReference>
<evidence type="ECO:0000256" key="8">
    <source>
        <dbReference type="ARBA" id="ARBA00022771"/>
    </source>
</evidence>
<dbReference type="SUPFAM" id="SSF56731">
    <property type="entry name" value="DNA primase core"/>
    <property type="match status" value="1"/>
</dbReference>
<keyword evidence="12" id="KW-0804">Transcription</keyword>
<reference evidence="14" key="1">
    <citation type="submission" date="2020-05" db="EMBL/GenBank/DDBJ databases">
        <authorList>
            <person name="Chiriac C."/>
            <person name="Salcher M."/>
            <person name="Ghai R."/>
            <person name="Kavagutti S V."/>
        </authorList>
    </citation>
    <scope>NUCLEOTIDE SEQUENCE</scope>
</reference>
<dbReference type="PANTHER" id="PTHR30313">
    <property type="entry name" value="DNA PRIMASE"/>
    <property type="match status" value="1"/>
</dbReference>
<protein>
    <submittedName>
        <fullName evidence="14">Unannotated protein</fullName>
    </submittedName>
</protein>
<evidence type="ECO:0000256" key="11">
    <source>
        <dbReference type="ARBA" id="ARBA00023125"/>
    </source>
</evidence>
<dbReference type="AlphaFoldDB" id="A0A6J7EFI5"/>
<evidence type="ECO:0000256" key="5">
    <source>
        <dbReference type="ARBA" id="ARBA00022695"/>
    </source>
</evidence>
<dbReference type="Gene3D" id="3.90.980.10">
    <property type="entry name" value="DNA primase, catalytic core, N-terminal domain"/>
    <property type="match status" value="1"/>
</dbReference>
<dbReference type="SMART" id="SM00766">
    <property type="entry name" value="DnaG_DnaB_bind"/>
    <property type="match status" value="1"/>
</dbReference>
<dbReference type="FunFam" id="3.90.980.10:FF:000001">
    <property type="entry name" value="DNA primase"/>
    <property type="match status" value="1"/>
</dbReference>
<dbReference type="SUPFAM" id="SSF57783">
    <property type="entry name" value="Zinc beta-ribbon"/>
    <property type="match status" value="1"/>
</dbReference>
<dbReference type="InterPro" id="IPR019475">
    <property type="entry name" value="DNA_primase_DnaB-bd"/>
</dbReference>
<keyword evidence="8" id="KW-0863">Zinc-finger</keyword>
<evidence type="ECO:0000256" key="2">
    <source>
        <dbReference type="ARBA" id="ARBA00022478"/>
    </source>
</evidence>
<evidence type="ECO:0000256" key="10">
    <source>
        <dbReference type="ARBA" id="ARBA00022842"/>
    </source>
</evidence>
<proteinExistence type="inferred from homology"/>
<dbReference type="InterPro" id="IPR030846">
    <property type="entry name" value="DnaG_bac"/>
</dbReference>
<dbReference type="HAMAP" id="MF_00974">
    <property type="entry name" value="DNA_primase_DnaG"/>
    <property type="match status" value="1"/>
</dbReference>
<dbReference type="InterPro" id="IPR002694">
    <property type="entry name" value="Znf_CHC2"/>
</dbReference>
<name>A0A6J7EFI5_9ZZZZ</name>
<dbReference type="PROSITE" id="PS50880">
    <property type="entry name" value="TOPRIM"/>
    <property type="match status" value="1"/>
</dbReference>
<dbReference type="PIRSF" id="PIRSF002811">
    <property type="entry name" value="DnaG"/>
    <property type="match status" value="1"/>
</dbReference>
<dbReference type="GO" id="GO:0005737">
    <property type="term" value="C:cytoplasm"/>
    <property type="evidence" value="ECO:0007669"/>
    <property type="project" value="TreeGrafter"/>
</dbReference>
<sequence>MAGRIRDEDVALVRERSKVDEVVGEYVTLKRAGGASLKGLCPFHDEKTPSFNVNAARGYWHCFGCGEGGDVISFIIKMDHLTFSEAVEKLAHRCGMQLRYEESGTAPNRQKGERTRLVEAHTAAEAFYQAQLLTDQAKIGREFLKERGFDQEATKSFGVGYSPQGWDGLLSHLRGKGFQDREILTAGLAVEGQRGLYDRFRGRLMWPIRDLAGETVGFGARKLHDDDQGPKYLNTPETPIYKKSQVLYGLDSAKRDIARSRQAVVVEGYTDVMACHLAGVTTAVATCGTAFGSEHIKVLRRLLMDQNELKGEVIFLFDGDAAGQKAALKAFDDDQKFVTQTFVAVERSGLDPCELRQKSGDEAVRELVARREPLFQFAIRSILAGYDLNTAEGRILALRAAAPAVAKIRDISLRPEYTRLLAGWLGSELPSVQQEVSLASKRSRPAETTAVPEVIPGDAGATLPPANYRDPAAQVEREVLKLALQWPVVVGPLFDSLDGQSFTVPAFAEIRDAIEDAGGLGAGVSGEGWITAVLDKAPDDRVRSHVTALAVEDIRIDVEGAEERYAASMLARVQELDTTRQVEQVKSKLQRVNPVEQEAEYQQLFGELLALEQYRRGLREQGIGSL</sequence>
<keyword evidence="9" id="KW-0862">Zinc</keyword>
<dbReference type="GO" id="GO:0008270">
    <property type="term" value="F:zinc ion binding"/>
    <property type="evidence" value="ECO:0007669"/>
    <property type="project" value="UniProtKB-KW"/>
</dbReference>
<dbReference type="EMBL" id="CAFBLM010000084">
    <property type="protein sequence ID" value="CAB4880085.1"/>
    <property type="molecule type" value="Genomic_DNA"/>
</dbReference>
<dbReference type="Pfam" id="PF01807">
    <property type="entry name" value="Zn_ribbon_DnaG"/>
    <property type="match status" value="1"/>
</dbReference>
<dbReference type="InterPro" id="IPR036977">
    <property type="entry name" value="DNA_primase_Znf_CHC2"/>
</dbReference>
<dbReference type="CDD" id="cd03364">
    <property type="entry name" value="TOPRIM_DnaG_primases"/>
    <property type="match status" value="1"/>
</dbReference>
<dbReference type="NCBIfam" id="TIGR01391">
    <property type="entry name" value="dnaG"/>
    <property type="match status" value="1"/>
</dbReference>
<dbReference type="PANTHER" id="PTHR30313:SF2">
    <property type="entry name" value="DNA PRIMASE"/>
    <property type="match status" value="1"/>
</dbReference>
<dbReference type="InterPro" id="IPR034151">
    <property type="entry name" value="TOPRIM_DnaG_bac"/>
</dbReference>
<dbReference type="InterPro" id="IPR006171">
    <property type="entry name" value="TOPRIM_dom"/>
</dbReference>
<keyword evidence="4" id="KW-0808">Transferase</keyword>
<keyword evidence="7" id="KW-0479">Metal-binding</keyword>
<evidence type="ECO:0000256" key="6">
    <source>
        <dbReference type="ARBA" id="ARBA00022705"/>
    </source>
</evidence>
<dbReference type="GO" id="GO:0003677">
    <property type="term" value="F:DNA binding"/>
    <property type="evidence" value="ECO:0007669"/>
    <property type="project" value="UniProtKB-KW"/>
</dbReference>
<dbReference type="FunFam" id="3.90.580.10:FF:000001">
    <property type="entry name" value="DNA primase"/>
    <property type="match status" value="1"/>
</dbReference>
<accession>A0A6J7EFI5</accession>
<evidence type="ECO:0000256" key="4">
    <source>
        <dbReference type="ARBA" id="ARBA00022679"/>
    </source>
</evidence>
<keyword evidence="5" id="KW-0548">Nucleotidyltransferase</keyword>
<dbReference type="Pfam" id="PF10410">
    <property type="entry name" value="DnaB_bind"/>
    <property type="match status" value="1"/>
</dbReference>
<evidence type="ECO:0000256" key="3">
    <source>
        <dbReference type="ARBA" id="ARBA00022515"/>
    </source>
</evidence>
<dbReference type="Pfam" id="PF08278">
    <property type="entry name" value="DnaG_DnaB_bind"/>
    <property type="match status" value="1"/>
</dbReference>
<comment type="cofactor">
    <cofactor evidence="1">
        <name>Zn(2+)</name>
        <dbReference type="ChEBI" id="CHEBI:29105"/>
    </cofactor>
</comment>
<dbReference type="GO" id="GO:0006269">
    <property type="term" value="P:DNA replication, synthesis of primer"/>
    <property type="evidence" value="ECO:0007669"/>
    <property type="project" value="UniProtKB-KW"/>
</dbReference>
<feature type="domain" description="Toprim" evidence="13">
    <location>
        <begin position="261"/>
        <end position="349"/>
    </location>
</feature>
<keyword evidence="2" id="KW-0240">DNA-directed RNA polymerase</keyword>
<gene>
    <name evidence="14" type="ORF">UFOPK3401_01369</name>
</gene>
<dbReference type="GO" id="GO:0003899">
    <property type="term" value="F:DNA-directed RNA polymerase activity"/>
    <property type="evidence" value="ECO:0007669"/>
    <property type="project" value="InterPro"/>
</dbReference>
<keyword evidence="3" id="KW-0639">Primosome</keyword>
<evidence type="ECO:0000256" key="9">
    <source>
        <dbReference type="ARBA" id="ARBA00022833"/>
    </source>
</evidence>
<dbReference type="GO" id="GO:0000428">
    <property type="term" value="C:DNA-directed RNA polymerase complex"/>
    <property type="evidence" value="ECO:0007669"/>
    <property type="project" value="UniProtKB-KW"/>
</dbReference>
<keyword evidence="11" id="KW-0238">DNA-binding</keyword>
<dbReference type="InterPro" id="IPR013264">
    <property type="entry name" value="DNAG_N"/>
</dbReference>
<organism evidence="14">
    <name type="scientific">freshwater metagenome</name>
    <dbReference type="NCBI Taxonomy" id="449393"/>
    <lineage>
        <taxon>unclassified sequences</taxon>
        <taxon>metagenomes</taxon>
        <taxon>ecological metagenomes</taxon>
    </lineage>
</organism>
<dbReference type="SMART" id="SM00400">
    <property type="entry name" value="ZnF_CHCC"/>
    <property type="match status" value="1"/>
</dbReference>